<sequence length="167" mass="18113">MAVESGKKVMVAIDESKGSYYTLMWVLENLHETIKNSGNPLVIFMAQPPPNNINVFAASLGTARMYCNLSSTPDLVLSIQEQNYRVTKGILEKAKGICTSHGVQAEMVTEVGDARQAICDAVQKYTISLLVLGDHGLGQIKRALLGSVSTYCVQNAKCPVLVVKKPK</sequence>
<dbReference type="Proteomes" id="UP001188597">
    <property type="component" value="Unassembled WGS sequence"/>
</dbReference>
<dbReference type="AlphaFoldDB" id="A0AA88VCL9"/>
<dbReference type="PANTHER" id="PTHR31964:SF55">
    <property type="entry name" value="USPA DOMAIN-CONTAINING PROTEIN"/>
    <property type="match status" value="1"/>
</dbReference>
<dbReference type="InterPro" id="IPR006016">
    <property type="entry name" value="UspA"/>
</dbReference>
<dbReference type="EMBL" id="JAVXUP010002040">
    <property type="protein sequence ID" value="KAK3006100.1"/>
    <property type="molecule type" value="Genomic_DNA"/>
</dbReference>
<dbReference type="PANTHER" id="PTHR31964">
    <property type="entry name" value="ADENINE NUCLEOTIDE ALPHA HYDROLASES-LIKE SUPERFAMILY PROTEIN"/>
    <property type="match status" value="1"/>
</dbReference>
<name>A0AA88VCL9_9ASTE</name>
<accession>A0AA88VCL9</accession>
<proteinExistence type="predicted"/>
<protein>
    <recommendedName>
        <fullName evidence="1">UspA domain-containing protein</fullName>
    </recommendedName>
</protein>
<dbReference type="CDD" id="cd23659">
    <property type="entry name" value="USP_At3g01520-like"/>
    <property type="match status" value="1"/>
</dbReference>
<reference evidence="2" key="1">
    <citation type="submission" date="2022-12" db="EMBL/GenBank/DDBJ databases">
        <title>Draft genome assemblies for two species of Escallonia (Escalloniales).</title>
        <authorList>
            <person name="Chanderbali A."/>
            <person name="Dervinis C."/>
            <person name="Anghel I."/>
            <person name="Soltis D."/>
            <person name="Soltis P."/>
            <person name="Zapata F."/>
        </authorList>
    </citation>
    <scope>NUCLEOTIDE SEQUENCE</scope>
    <source>
        <strain evidence="2">UCBG64.0493</strain>
        <tissue evidence="2">Leaf</tissue>
    </source>
</reference>
<evidence type="ECO:0000259" key="1">
    <source>
        <dbReference type="Pfam" id="PF00582"/>
    </source>
</evidence>
<dbReference type="Pfam" id="PF00582">
    <property type="entry name" value="Usp"/>
    <property type="match status" value="1"/>
</dbReference>
<dbReference type="Gene3D" id="3.40.50.620">
    <property type="entry name" value="HUPs"/>
    <property type="match status" value="1"/>
</dbReference>
<dbReference type="SUPFAM" id="SSF52402">
    <property type="entry name" value="Adenine nucleotide alpha hydrolases-like"/>
    <property type="match status" value="1"/>
</dbReference>
<evidence type="ECO:0000313" key="3">
    <source>
        <dbReference type="Proteomes" id="UP001188597"/>
    </source>
</evidence>
<gene>
    <name evidence="2" type="ORF">RJ639_017423</name>
</gene>
<feature type="domain" description="UspA" evidence="1">
    <location>
        <begin position="7"/>
        <end position="164"/>
    </location>
</feature>
<dbReference type="PRINTS" id="PR01438">
    <property type="entry name" value="UNVRSLSTRESS"/>
</dbReference>
<dbReference type="InterPro" id="IPR006015">
    <property type="entry name" value="Universal_stress_UspA"/>
</dbReference>
<organism evidence="2 3">
    <name type="scientific">Escallonia herrerae</name>
    <dbReference type="NCBI Taxonomy" id="1293975"/>
    <lineage>
        <taxon>Eukaryota</taxon>
        <taxon>Viridiplantae</taxon>
        <taxon>Streptophyta</taxon>
        <taxon>Embryophyta</taxon>
        <taxon>Tracheophyta</taxon>
        <taxon>Spermatophyta</taxon>
        <taxon>Magnoliopsida</taxon>
        <taxon>eudicotyledons</taxon>
        <taxon>Gunneridae</taxon>
        <taxon>Pentapetalae</taxon>
        <taxon>asterids</taxon>
        <taxon>campanulids</taxon>
        <taxon>Escalloniales</taxon>
        <taxon>Escalloniaceae</taxon>
        <taxon>Escallonia</taxon>
    </lineage>
</organism>
<keyword evidence="3" id="KW-1185">Reference proteome</keyword>
<dbReference type="InterPro" id="IPR014729">
    <property type="entry name" value="Rossmann-like_a/b/a_fold"/>
</dbReference>
<comment type="caution">
    <text evidence="2">The sequence shown here is derived from an EMBL/GenBank/DDBJ whole genome shotgun (WGS) entry which is preliminary data.</text>
</comment>
<evidence type="ECO:0000313" key="2">
    <source>
        <dbReference type="EMBL" id="KAK3006100.1"/>
    </source>
</evidence>